<dbReference type="InterPro" id="IPR029052">
    <property type="entry name" value="Metallo-depent_PP-like"/>
</dbReference>
<dbReference type="Proteomes" id="UP000823201">
    <property type="component" value="Unassembled WGS sequence"/>
</dbReference>
<dbReference type="InterPro" id="IPR004843">
    <property type="entry name" value="Calcineurin-like_PHP"/>
</dbReference>
<evidence type="ECO:0000256" key="8">
    <source>
        <dbReference type="RuleBase" id="RU363069"/>
    </source>
</evidence>
<gene>
    <name evidence="8" type="primary">sbcD</name>
    <name evidence="10" type="ORF">JOC27_000095</name>
</gene>
<dbReference type="NCBIfam" id="TIGR00619">
    <property type="entry name" value="sbcd"/>
    <property type="match status" value="1"/>
</dbReference>
<keyword evidence="5 8" id="KW-0378">Hydrolase</keyword>
<dbReference type="Gene3D" id="3.60.21.10">
    <property type="match status" value="1"/>
</dbReference>
<keyword evidence="8" id="KW-0255">Endonuclease</keyword>
<dbReference type="PANTHER" id="PTHR30337">
    <property type="entry name" value="COMPONENT OF ATP-DEPENDENT DSDNA EXONUCLEASE"/>
    <property type="match status" value="1"/>
</dbReference>
<keyword evidence="6 8" id="KW-0269">Exonuclease</keyword>
<evidence type="ECO:0000256" key="2">
    <source>
        <dbReference type="ARBA" id="ARBA00011322"/>
    </source>
</evidence>
<dbReference type="Pfam" id="PF00149">
    <property type="entry name" value="Metallophos"/>
    <property type="match status" value="1"/>
</dbReference>
<comment type="caution">
    <text evidence="10">The sequence shown here is derived from an EMBL/GenBank/DDBJ whole genome shotgun (WGS) entry which is preliminary data.</text>
</comment>
<evidence type="ECO:0000256" key="6">
    <source>
        <dbReference type="ARBA" id="ARBA00022839"/>
    </source>
</evidence>
<evidence type="ECO:0000256" key="3">
    <source>
        <dbReference type="ARBA" id="ARBA00013365"/>
    </source>
</evidence>
<dbReference type="SUPFAM" id="SSF56300">
    <property type="entry name" value="Metallo-dependent phosphatases"/>
    <property type="match status" value="1"/>
</dbReference>
<dbReference type="CDD" id="cd00840">
    <property type="entry name" value="MPP_Mre11_N"/>
    <property type="match status" value="1"/>
</dbReference>
<keyword evidence="4 8" id="KW-0540">Nuclease</keyword>
<dbReference type="InterPro" id="IPR041796">
    <property type="entry name" value="Mre11_N"/>
</dbReference>
<name>A0ABS2Q4F0_9BACL</name>
<evidence type="ECO:0000256" key="1">
    <source>
        <dbReference type="ARBA" id="ARBA00010555"/>
    </source>
</evidence>
<comment type="subunit">
    <text evidence="2 8">Heterodimer of SbcC and SbcD.</text>
</comment>
<comment type="function">
    <text evidence="8">SbcCD cleaves DNA hairpin structures. These structures can inhibit DNA replication and are intermediates in certain DNA recombination reactions. The complex acts as a 3'-&gt;5' double strand exonuclease that can open hairpins. It also has a 5' single-strand endonuclease activity.</text>
</comment>
<evidence type="ECO:0000256" key="7">
    <source>
        <dbReference type="ARBA" id="ARBA00023172"/>
    </source>
</evidence>
<dbReference type="PANTHER" id="PTHR30337:SF0">
    <property type="entry name" value="NUCLEASE SBCCD SUBUNIT D"/>
    <property type="match status" value="1"/>
</dbReference>
<keyword evidence="8" id="KW-0235">DNA replication</keyword>
<evidence type="ECO:0000256" key="5">
    <source>
        <dbReference type="ARBA" id="ARBA00022801"/>
    </source>
</evidence>
<dbReference type="GO" id="GO:0004527">
    <property type="term" value="F:exonuclease activity"/>
    <property type="evidence" value="ECO:0007669"/>
    <property type="project" value="UniProtKB-KW"/>
</dbReference>
<sequence length="400" mass="44421">MRLLHTADWHLGRTLEGRKREDEQIAVMDEICCIAEDQKVDAVLMAGDVFDTVNPPASSEALFYETAQRLSLGGKRPLLVIAGNHDSPDRLEASKPLAGRQGIDIIGRPVPQPLVLPVPRTDEKLVIGCIPYPSESRLNEVLSEMNEEEAIQSAYNARVAVLFKQHAQFFRSDTVNLLMTHLFVAGGQESASERPIQVGGAYTVFPSSFPKTAQYIAMGHLHRPQTIGHAPSPARYAGSPLAYSFSEAGQAKSVTVIDVSPGERPLLEELPLSAGRRLVRWQADQGVEQVQRWLDEGRDADAWIDLELTLDEALSMHDIQELRRRNDHFVTIRPIFAKDSSVEETPASRLPIDQLFIRFYKEQTQGAEPGADLIHLFLQMIEEEHAMSEAAAGGIPYETD</sequence>
<feature type="domain" description="Calcineurin-like phosphoesterase" evidence="9">
    <location>
        <begin position="1"/>
        <end position="95"/>
    </location>
</feature>
<keyword evidence="7 8" id="KW-0233">DNA recombination</keyword>
<dbReference type="RefSeq" id="WP_205005022.1">
    <property type="nucleotide sequence ID" value="NZ_CBCRXA010000001.1"/>
</dbReference>
<evidence type="ECO:0000313" key="10">
    <source>
        <dbReference type="EMBL" id="MBM7656659.1"/>
    </source>
</evidence>
<protein>
    <recommendedName>
        <fullName evidence="3 8">Nuclease SbcCD subunit D</fullName>
    </recommendedName>
</protein>
<evidence type="ECO:0000313" key="11">
    <source>
        <dbReference type="Proteomes" id="UP000823201"/>
    </source>
</evidence>
<reference evidence="10 11" key="1">
    <citation type="submission" date="2021-01" db="EMBL/GenBank/DDBJ databases">
        <title>Genomic Encyclopedia of Type Strains, Phase IV (KMG-IV): sequencing the most valuable type-strain genomes for metagenomic binning, comparative biology and taxonomic classification.</title>
        <authorList>
            <person name="Goeker M."/>
        </authorList>
    </citation>
    <scope>NUCLEOTIDE SEQUENCE [LARGE SCALE GENOMIC DNA]</scope>
    <source>
        <strain evidence="10 11">DSM 100968</strain>
    </source>
</reference>
<proteinExistence type="inferred from homology"/>
<dbReference type="InterPro" id="IPR004593">
    <property type="entry name" value="SbcD"/>
</dbReference>
<evidence type="ECO:0000259" key="9">
    <source>
        <dbReference type="Pfam" id="PF00149"/>
    </source>
</evidence>
<evidence type="ECO:0000256" key="4">
    <source>
        <dbReference type="ARBA" id="ARBA00022722"/>
    </source>
</evidence>
<accession>A0ABS2Q4F0</accession>
<organism evidence="10 11">
    <name type="scientific">Sporolactobacillus spathodeae</name>
    <dbReference type="NCBI Taxonomy" id="1465502"/>
    <lineage>
        <taxon>Bacteria</taxon>
        <taxon>Bacillati</taxon>
        <taxon>Bacillota</taxon>
        <taxon>Bacilli</taxon>
        <taxon>Bacillales</taxon>
        <taxon>Sporolactobacillaceae</taxon>
        <taxon>Sporolactobacillus</taxon>
    </lineage>
</organism>
<comment type="similarity">
    <text evidence="1 8">Belongs to the SbcD family.</text>
</comment>
<keyword evidence="11" id="KW-1185">Reference proteome</keyword>
<dbReference type="InterPro" id="IPR050535">
    <property type="entry name" value="DNA_Repair-Maintenance_Comp"/>
</dbReference>
<dbReference type="EMBL" id="JAFBEV010000001">
    <property type="protein sequence ID" value="MBM7656659.1"/>
    <property type="molecule type" value="Genomic_DNA"/>
</dbReference>